<comment type="function">
    <text evidence="7">Part of the tripartite ATP-independent periplasmic (TRAP) transport system.</text>
</comment>
<evidence type="ECO:0000256" key="3">
    <source>
        <dbReference type="ARBA" id="ARBA00022519"/>
    </source>
</evidence>
<reference evidence="10 11" key="1">
    <citation type="submission" date="2022-04" db="EMBL/GenBank/DDBJ databases">
        <title>Rhizobium coralii sp. nov., isolated from coral Turbinaria peltata.</title>
        <authorList>
            <person name="Sun H."/>
        </authorList>
    </citation>
    <scope>NUCLEOTIDE SEQUENCE [LARGE SCALE GENOMIC DNA]</scope>
    <source>
        <strain evidence="10 11">NTR19</strain>
    </source>
</reference>
<proteinExistence type="predicted"/>
<gene>
    <name evidence="10" type="ORF">M0654_08405</name>
</gene>
<keyword evidence="4 8" id="KW-0812">Transmembrane</keyword>
<comment type="subcellular location">
    <subcellularLocation>
        <location evidence="1 7">Cell inner membrane</location>
        <topology evidence="1 7">Multi-pass membrane protein</topology>
    </subcellularLocation>
</comment>
<dbReference type="Pfam" id="PF06808">
    <property type="entry name" value="DctM"/>
    <property type="match status" value="1"/>
</dbReference>
<keyword evidence="11" id="KW-1185">Reference proteome</keyword>
<evidence type="ECO:0000256" key="4">
    <source>
        <dbReference type="ARBA" id="ARBA00022692"/>
    </source>
</evidence>
<evidence type="ECO:0000313" key="11">
    <source>
        <dbReference type="Proteomes" id="UP001202827"/>
    </source>
</evidence>
<name>A0ABT0IQ64_9HYPH</name>
<keyword evidence="3 7" id="KW-0997">Cell inner membrane</keyword>
<sequence length="444" mass="48404">MSYEMIALMMFAGMVFLMLTGQRVFAMIGAVAAASALSLYGNASAELPFNAAFKLFSWHALLTLPLFVYMGHMLSKSGIAEELYQMMHVWFGKLSGGLALGTILLMVIISAINGLSVAGLAIGSAIALPEMLRRGYDKVLITGVVQGGSTLGILLPPSVVMVLFAVIARQPVSDLWLAGVFPGLIMAVIFAIYVYVRVKLNPSLAPKLSEDELAMPLRQKLLLLRAGIIPIVIFMLMIGLFITGYTSLLESAAVGAASATVAAAIKGRLSLALLNETARETMSITALFMWVILGALAFSSVFDGIGAVRAIENVFIHNWELSPWAVIILMQLSFILMGMFLDDTAMLVIVAPLYIPLVARLDLGIDHQMIWFGILYTMTCQIAYISPPFGYNLFLMRGLAPKEITLVDIYKSIWPFVIMIMLTIALLMIFPQIATWLPNYVRNG</sequence>
<feature type="transmembrane region" description="Helical" evidence="8">
    <location>
        <begin position="144"/>
        <end position="169"/>
    </location>
</feature>
<evidence type="ECO:0000259" key="9">
    <source>
        <dbReference type="Pfam" id="PF06808"/>
    </source>
</evidence>
<comment type="caution">
    <text evidence="10">The sequence shown here is derived from an EMBL/GenBank/DDBJ whole genome shotgun (WGS) entry which is preliminary data.</text>
</comment>
<dbReference type="InterPro" id="IPR004681">
    <property type="entry name" value="TRAP_DctM"/>
</dbReference>
<dbReference type="RefSeq" id="WP_248682705.1">
    <property type="nucleotide sequence ID" value="NZ_JALPRY010000009.1"/>
</dbReference>
<evidence type="ECO:0000313" key="10">
    <source>
        <dbReference type="EMBL" id="MCK8780005.1"/>
    </source>
</evidence>
<evidence type="ECO:0000256" key="1">
    <source>
        <dbReference type="ARBA" id="ARBA00004429"/>
    </source>
</evidence>
<evidence type="ECO:0000256" key="6">
    <source>
        <dbReference type="ARBA" id="ARBA00023136"/>
    </source>
</evidence>
<protein>
    <submittedName>
        <fullName evidence="10">TRAP transporter large permease subunit</fullName>
    </submittedName>
</protein>
<evidence type="ECO:0000256" key="5">
    <source>
        <dbReference type="ARBA" id="ARBA00022989"/>
    </source>
</evidence>
<feature type="transmembrane region" description="Helical" evidence="8">
    <location>
        <begin position="328"/>
        <end position="357"/>
    </location>
</feature>
<accession>A0ABT0IQ64</accession>
<feature type="transmembrane region" description="Helical" evidence="8">
    <location>
        <begin position="49"/>
        <end position="69"/>
    </location>
</feature>
<keyword evidence="5 8" id="KW-1133">Transmembrane helix</keyword>
<dbReference type="PANTHER" id="PTHR33362:SF5">
    <property type="entry name" value="C4-DICARBOXYLATE TRAP TRANSPORTER LARGE PERMEASE PROTEIN DCTM"/>
    <property type="match status" value="1"/>
</dbReference>
<dbReference type="PANTHER" id="PTHR33362">
    <property type="entry name" value="SIALIC ACID TRAP TRANSPORTER PERMEASE PROTEIN SIAT-RELATED"/>
    <property type="match status" value="1"/>
</dbReference>
<feature type="transmembrane region" description="Helical" evidence="8">
    <location>
        <begin position="286"/>
        <end position="308"/>
    </location>
</feature>
<feature type="transmembrane region" description="Helical" evidence="8">
    <location>
        <begin position="175"/>
        <end position="196"/>
    </location>
</feature>
<organism evidence="10 11">
    <name type="scientific">Neorhizobium turbinariae</name>
    <dbReference type="NCBI Taxonomy" id="2937795"/>
    <lineage>
        <taxon>Bacteria</taxon>
        <taxon>Pseudomonadati</taxon>
        <taxon>Pseudomonadota</taxon>
        <taxon>Alphaproteobacteria</taxon>
        <taxon>Hyphomicrobiales</taxon>
        <taxon>Rhizobiaceae</taxon>
        <taxon>Rhizobium/Agrobacterium group</taxon>
        <taxon>Neorhizobium</taxon>
    </lineage>
</organism>
<feature type="transmembrane region" description="Helical" evidence="8">
    <location>
        <begin position="222"/>
        <end position="242"/>
    </location>
</feature>
<feature type="domain" description="TRAP C4-dicarboxylate transport system permease DctM subunit" evidence="9">
    <location>
        <begin position="12"/>
        <end position="433"/>
    </location>
</feature>
<keyword evidence="6 8" id="KW-0472">Membrane</keyword>
<dbReference type="InterPro" id="IPR010656">
    <property type="entry name" value="DctM"/>
</dbReference>
<keyword evidence="2" id="KW-1003">Cell membrane</keyword>
<feature type="transmembrane region" description="Helical" evidence="8">
    <location>
        <begin position="413"/>
        <end position="437"/>
    </location>
</feature>
<dbReference type="Proteomes" id="UP001202827">
    <property type="component" value="Unassembled WGS sequence"/>
</dbReference>
<evidence type="ECO:0000256" key="2">
    <source>
        <dbReference type="ARBA" id="ARBA00022475"/>
    </source>
</evidence>
<evidence type="ECO:0000256" key="7">
    <source>
        <dbReference type="RuleBase" id="RU369079"/>
    </source>
</evidence>
<feature type="transmembrane region" description="Helical" evidence="8">
    <location>
        <begin position="369"/>
        <end position="393"/>
    </location>
</feature>
<keyword evidence="7" id="KW-0813">Transport</keyword>
<evidence type="ECO:0000256" key="8">
    <source>
        <dbReference type="SAM" id="Phobius"/>
    </source>
</evidence>
<dbReference type="EMBL" id="JALPRY010000009">
    <property type="protein sequence ID" value="MCK8780005.1"/>
    <property type="molecule type" value="Genomic_DNA"/>
</dbReference>